<proteinExistence type="predicted"/>
<feature type="transmembrane region" description="Helical" evidence="1">
    <location>
        <begin position="37"/>
        <end position="60"/>
    </location>
</feature>
<dbReference type="InterPro" id="IPR036259">
    <property type="entry name" value="MFS_trans_sf"/>
</dbReference>
<keyword evidence="1" id="KW-0812">Transmembrane</keyword>
<evidence type="ECO:0000313" key="2">
    <source>
        <dbReference type="EMBL" id="EOP72203.1"/>
    </source>
</evidence>
<protein>
    <submittedName>
        <fullName evidence="2">Uncharacterized protein</fullName>
    </submittedName>
</protein>
<evidence type="ECO:0000256" key="1">
    <source>
        <dbReference type="SAM" id="Phobius"/>
    </source>
</evidence>
<dbReference type="Gene3D" id="1.20.1250.20">
    <property type="entry name" value="MFS general substrate transporter like domains"/>
    <property type="match status" value="1"/>
</dbReference>
<dbReference type="Proteomes" id="UP000014019">
    <property type="component" value="Unassembled WGS sequence"/>
</dbReference>
<name>R8QNZ0_BACCE</name>
<reference evidence="2 3" key="1">
    <citation type="submission" date="2012-12" db="EMBL/GenBank/DDBJ databases">
        <title>The Genome Sequence of Bacillus cereus VD118.</title>
        <authorList>
            <consortium name="The Broad Institute Genome Sequencing Platform"/>
            <consortium name="The Broad Institute Genome Sequencing Center for Infectious Disease"/>
            <person name="Feldgarden M."/>
            <person name="Van der Auwera G.A."/>
            <person name="Mahillon J."/>
            <person name="Duprez V."/>
            <person name="Timmery S."/>
            <person name="Mattelet C."/>
            <person name="Dierick K."/>
            <person name="Sun M."/>
            <person name="Yu Z."/>
            <person name="Zhu L."/>
            <person name="Hu X."/>
            <person name="Shank E.B."/>
            <person name="Swiecicka I."/>
            <person name="Hansen B.M."/>
            <person name="Andrup L."/>
            <person name="Walker B."/>
            <person name="Young S.K."/>
            <person name="Zeng Q."/>
            <person name="Gargeya S."/>
            <person name="Fitzgerald M."/>
            <person name="Haas B."/>
            <person name="Abouelleil A."/>
            <person name="Alvarado L."/>
            <person name="Arachchi H.M."/>
            <person name="Berlin A.M."/>
            <person name="Chapman S.B."/>
            <person name="Dewar J."/>
            <person name="Goldberg J."/>
            <person name="Griggs A."/>
            <person name="Gujja S."/>
            <person name="Hansen M."/>
            <person name="Howarth C."/>
            <person name="Imamovic A."/>
            <person name="Larimer J."/>
            <person name="McCowan C."/>
            <person name="Murphy C."/>
            <person name="Neiman D."/>
            <person name="Pearson M."/>
            <person name="Priest M."/>
            <person name="Roberts A."/>
            <person name="Saif S."/>
            <person name="Shea T."/>
            <person name="Sisk P."/>
            <person name="Sykes S."/>
            <person name="Wortman J."/>
            <person name="Nusbaum C."/>
            <person name="Birren B."/>
        </authorList>
    </citation>
    <scope>NUCLEOTIDE SEQUENCE [LARGE SCALE GENOMIC DNA]</scope>
    <source>
        <strain evidence="2 3">VD118</strain>
    </source>
</reference>
<accession>R8QNZ0</accession>
<sequence>MMEIISKKFTYNPFLLFINVGGLFILIAFGLNNNIWINFFPCFLLGLCMAAMFVIALIITNKYFPGQTKKNN</sequence>
<dbReference type="SUPFAM" id="SSF103473">
    <property type="entry name" value="MFS general substrate transporter"/>
    <property type="match status" value="1"/>
</dbReference>
<dbReference type="HOGENOM" id="CLU_2713749_0_0_9"/>
<gene>
    <name evidence="2" type="ORF">IIQ_00020</name>
</gene>
<comment type="caution">
    <text evidence="2">The sequence shown here is derived from an EMBL/GenBank/DDBJ whole genome shotgun (WGS) entry which is preliminary data.</text>
</comment>
<keyword evidence="1" id="KW-0472">Membrane</keyword>
<keyword evidence="1" id="KW-1133">Transmembrane helix</keyword>
<dbReference type="AlphaFoldDB" id="R8QNZ0"/>
<organism evidence="2 3">
    <name type="scientific">Bacillus cereus VD118</name>
    <dbReference type="NCBI Taxonomy" id="1053231"/>
    <lineage>
        <taxon>Bacteria</taxon>
        <taxon>Bacillati</taxon>
        <taxon>Bacillota</taxon>
        <taxon>Bacilli</taxon>
        <taxon>Bacillales</taxon>
        <taxon>Bacillaceae</taxon>
        <taxon>Bacillus</taxon>
        <taxon>Bacillus cereus group</taxon>
    </lineage>
</organism>
<dbReference type="EMBL" id="AHEZ01000038">
    <property type="protein sequence ID" value="EOP72203.1"/>
    <property type="molecule type" value="Genomic_DNA"/>
</dbReference>
<evidence type="ECO:0000313" key="3">
    <source>
        <dbReference type="Proteomes" id="UP000014019"/>
    </source>
</evidence>
<feature type="transmembrane region" description="Helical" evidence="1">
    <location>
        <begin position="12"/>
        <end position="31"/>
    </location>
</feature>
<dbReference type="PATRIC" id="fig|1053231.3.peg.1211"/>